<gene>
    <name evidence="12" type="primary">inx</name>
</gene>
<evidence type="ECO:0000256" key="11">
    <source>
        <dbReference type="ARBA" id="ARBA00023303"/>
    </source>
</evidence>
<keyword evidence="10 12" id="KW-0472">Membrane</keyword>
<evidence type="ECO:0000256" key="1">
    <source>
        <dbReference type="ARBA" id="ARBA00004610"/>
    </source>
</evidence>
<evidence type="ECO:0000256" key="2">
    <source>
        <dbReference type="ARBA" id="ARBA00004651"/>
    </source>
</evidence>
<accession>A0A914I786</accession>
<evidence type="ECO:0000313" key="13">
    <source>
        <dbReference type="Proteomes" id="UP000887572"/>
    </source>
</evidence>
<keyword evidence="9 12" id="KW-0406">Ion transport</keyword>
<comment type="similarity">
    <text evidence="12">Belongs to the pannexin family.</text>
</comment>
<dbReference type="GO" id="GO:0005921">
    <property type="term" value="C:gap junction"/>
    <property type="evidence" value="ECO:0007669"/>
    <property type="project" value="UniProtKB-SubCell"/>
</dbReference>
<dbReference type="GO" id="GO:0034220">
    <property type="term" value="P:monoatomic ion transmembrane transport"/>
    <property type="evidence" value="ECO:0007669"/>
    <property type="project" value="UniProtKB-KW"/>
</dbReference>
<dbReference type="Proteomes" id="UP000887572">
    <property type="component" value="Unplaced"/>
</dbReference>
<evidence type="ECO:0000256" key="3">
    <source>
        <dbReference type="ARBA" id="ARBA00022448"/>
    </source>
</evidence>
<dbReference type="AlphaFoldDB" id="A0A914I786"/>
<dbReference type="WBParaSite" id="Gr19_v10_g7269.t1">
    <property type="protein sequence ID" value="Gr19_v10_g7269.t1"/>
    <property type="gene ID" value="Gr19_v10_g7269"/>
</dbReference>
<comment type="caution">
    <text evidence="12">Lacks conserved residue(s) required for the propagation of feature annotation.</text>
</comment>
<feature type="transmembrane region" description="Helical" evidence="12">
    <location>
        <begin position="106"/>
        <end position="128"/>
    </location>
</feature>
<proteinExistence type="inferred from homology"/>
<dbReference type="PRINTS" id="PR01262">
    <property type="entry name" value="INNEXIN"/>
</dbReference>
<evidence type="ECO:0000256" key="12">
    <source>
        <dbReference type="RuleBase" id="RU010713"/>
    </source>
</evidence>
<evidence type="ECO:0000256" key="7">
    <source>
        <dbReference type="ARBA" id="ARBA00022949"/>
    </source>
</evidence>
<comment type="subcellular location">
    <subcellularLocation>
        <location evidence="1">Cell junction</location>
        <location evidence="1">Gap junction</location>
    </subcellularLocation>
    <subcellularLocation>
        <location evidence="2 12">Cell membrane</location>
        <topology evidence="2 12">Multi-pass membrane protein</topology>
    </subcellularLocation>
</comment>
<dbReference type="PROSITE" id="PS51013">
    <property type="entry name" value="PANNEXIN"/>
    <property type="match status" value="1"/>
</dbReference>
<keyword evidence="3 12" id="KW-0813">Transport</keyword>
<feature type="transmembrane region" description="Helical" evidence="12">
    <location>
        <begin position="195"/>
        <end position="215"/>
    </location>
</feature>
<protein>
    <recommendedName>
        <fullName evidence="12">Innexin</fullName>
    </recommendedName>
</protein>
<evidence type="ECO:0000256" key="4">
    <source>
        <dbReference type="ARBA" id="ARBA00022475"/>
    </source>
</evidence>
<keyword evidence="5 12" id="KW-0812">Transmembrane</keyword>
<dbReference type="InterPro" id="IPR000990">
    <property type="entry name" value="Innexin"/>
</dbReference>
<keyword evidence="8 12" id="KW-1133">Transmembrane helix</keyword>
<name>A0A914I786_GLORO</name>
<evidence type="ECO:0000313" key="14">
    <source>
        <dbReference type="WBParaSite" id="Gr19_v10_g7269.t1"/>
    </source>
</evidence>
<keyword evidence="4" id="KW-1003">Cell membrane</keyword>
<sequence length="495" mass="57692">MYIFRVLQTVPYSNRPPVLDIIANIHSYFTCNLLVGLAVLLSYKQFGGRPIECMTPAGFSKAWNDYTENYCYTADTYFVSLDEAERVIVSFSTEERRERRISYYQWIPFFLIFQAACFKMPALIWKYFHAQSGMKVGEILGLATNADNSDPETRTSNINSLCVHLQKVLKFHHRLYQKHITPHTFFRLLNMKYSAYYVTLVYLFTKCLFFLNVTAQLNLLNRYLFVSHERFGFTLWSALLQGNITWQETGIFPRVTWCDFDVREMGQPVNHTVQCVLTLNVFMEKVFLILWAWYIVLAALTLANITTWLYGYLSVASAEHFIFNHLEMSGGELFDMDGLTKPKHVQFAVRRFVDKYLRTDGMFILRLIAQHADVVFITDLIHRMWTSHYQIEKQREALRRSEPLWQKHMQRFATLEKRQTITFEDDALTGADAAGEHHNTYPKLGRSRASSVGTLDSFGKMTTLESLLAGSLDSILMAPEFRFMFFSSLYSSTFF</sequence>
<reference evidence="14" key="1">
    <citation type="submission" date="2022-11" db="UniProtKB">
        <authorList>
            <consortium name="WormBaseParasite"/>
        </authorList>
    </citation>
    <scope>IDENTIFICATION</scope>
</reference>
<keyword evidence="6" id="KW-0303">Gap junction</keyword>
<evidence type="ECO:0000256" key="8">
    <source>
        <dbReference type="ARBA" id="ARBA00022989"/>
    </source>
</evidence>
<dbReference type="GO" id="GO:0005243">
    <property type="term" value="F:gap junction channel activity"/>
    <property type="evidence" value="ECO:0007669"/>
    <property type="project" value="TreeGrafter"/>
</dbReference>
<dbReference type="Pfam" id="PF00876">
    <property type="entry name" value="Innexin"/>
    <property type="match status" value="1"/>
</dbReference>
<feature type="transmembrane region" description="Helical" evidence="12">
    <location>
        <begin position="286"/>
        <end position="310"/>
    </location>
</feature>
<dbReference type="PANTHER" id="PTHR11893">
    <property type="entry name" value="INNEXIN"/>
    <property type="match status" value="1"/>
</dbReference>
<keyword evidence="13" id="KW-1185">Reference proteome</keyword>
<evidence type="ECO:0000256" key="10">
    <source>
        <dbReference type="ARBA" id="ARBA00023136"/>
    </source>
</evidence>
<keyword evidence="11 12" id="KW-0407">Ion channel</keyword>
<keyword evidence="7" id="KW-0965">Cell junction</keyword>
<evidence type="ECO:0000256" key="5">
    <source>
        <dbReference type="ARBA" id="ARBA00022692"/>
    </source>
</evidence>
<organism evidence="13 14">
    <name type="scientific">Globodera rostochiensis</name>
    <name type="common">Golden nematode worm</name>
    <name type="synonym">Heterodera rostochiensis</name>
    <dbReference type="NCBI Taxonomy" id="31243"/>
    <lineage>
        <taxon>Eukaryota</taxon>
        <taxon>Metazoa</taxon>
        <taxon>Ecdysozoa</taxon>
        <taxon>Nematoda</taxon>
        <taxon>Chromadorea</taxon>
        <taxon>Rhabditida</taxon>
        <taxon>Tylenchina</taxon>
        <taxon>Tylenchomorpha</taxon>
        <taxon>Tylenchoidea</taxon>
        <taxon>Heteroderidae</taxon>
        <taxon>Heteroderinae</taxon>
        <taxon>Globodera</taxon>
    </lineage>
</organism>
<comment type="function">
    <text evidence="12">Structural component of the gap junctions.</text>
</comment>
<dbReference type="GO" id="GO:0005886">
    <property type="term" value="C:plasma membrane"/>
    <property type="evidence" value="ECO:0007669"/>
    <property type="project" value="UniProtKB-SubCell"/>
</dbReference>
<dbReference type="PANTHER" id="PTHR11893:SF9">
    <property type="entry name" value="INNEXIN-7"/>
    <property type="match status" value="1"/>
</dbReference>
<evidence type="ECO:0000256" key="6">
    <source>
        <dbReference type="ARBA" id="ARBA00022868"/>
    </source>
</evidence>
<evidence type="ECO:0000256" key="9">
    <source>
        <dbReference type="ARBA" id="ARBA00023065"/>
    </source>
</evidence>